<evidence type="ECO:0000313" key="1">
    <source>
        <dbReference type="EMBL" id="CAA0124778.1"/>
    </source>
</evidence>
<organism evidence="1 2">
    <name type="scientific">BD1-7 clade bacterium</name>
    <dbReference type="NCBI Taxonomy" id="2029982"/>
    <lineage>
        <taxon>Bacteria</taxon>
        <taxon>Pseudomonadati</taxon>
        <taxon>Pseudomonadota</taxon>
        <taxon>Gammaproteobacteria</taxon>
        <taxon>Cellvibrionales</taxon>
        <taxon>Spongiibacteraceae</taxon>
        <taxon>BD1-7 clade</taxon>
    </lineage>
</organism>
<dbReference type="Proteomes" id="UP000441399">
    <property type="component" value="Unassembled WGS sequence"/>
</dbReference>
<gene>
    <name evidence="1" type="primary">glnE</name>
    <name evidence="1" type="ORF">OPDIPICF_03237</name>
</gene>
<evidence type="ECO:0000313" key="2">
    <source>
        <dbReference type="Proteomes" id="UP000441399"/>
    </source>
</evidence>
<dbReference type="EMBL" id="CACSIO010000060">
    <property type="protein sequence ID" value="CAA0124778.1"/>
    <property type="molecule type" value="Genomic_DNA"/>
</dbReference>
<dbReference type="AlphaFoldDB" id="A0A5S9R0C6"/>
<dbReference type="GO" id="GO:0016779">
    <property type="term" value="F:nucleotidyltransferase activity"/>
    <property type="evidence" value="ECO:0007669"/>
    <property type="project" value="UniProtKB-KW"/>
</dbReference>
<accession>A0A5S9R0C6</accession>
<dbReference type="Gene3D" id="1.20.120.330">
    <property type="entry name" value="Nucleotidyltransferases domain 2"/>
    <property type="match status" value="1"/>
</dbReference>
<dbReference type="SUPFAM" id="SSF81593">
    <property type="entry name" value="Nucleotidyltransferase substrate binding subunit/domain"/>
    <property type="match status" value="1"/>
</dbReference>
<name>A0A5S9R0C6_9GAMM</name>
<keyword evidence="1" id="KW-0548">Nucleotidyltransferase</keyword>
<keyword evidence="1" id="KW-0808">Transferase</keyword>
<sequence length="102" mass="11746">MVQYAVLAWSREHPELTRFTDNIRILELLADTGLITEFERRDVVAAYQAYRSYGHKLGLRQEKNEAPAADFLRHRQAVKALWCRLLGAGDDECRTNLDVAVE</sequence>
<reference evidence="1 2" key="1">
    <citation type="submission" date="2019-11" db="EMBL/GenBank/DDBJ databases">
        <authorList>
            <person name="Holert J."/>
        </authorList>
    </citation>
    <scope>NUCLEOTIDE SEQUENCE [LARGE SCALE GENOMIC DNA]</scope>
    <source>
        <strain evidence="1">SB11_3</strain>
    </source>
</reference>
<proteinExistence type="predicted"/>
<protein>
    <submittedName>
        <fullName evidence="1">Bifunctional glutamine synthetase adenylyltransferase/adenylyl-removing enzyme</fullName>
    </submittedName>
</protein>
<keyword evidence="2" id="KW-1185">Reference proteome</keyword>